<dbReference type="OrthoDB" id="3054003at2759"/>
<evidence type="ECO:0000313" key="1">
    <source>
        <dbReference type="EMBL" id="KIK02628.1"/>
    </source>
</evidence>
<feature type="non-terminal residue" evidence="1">
    <location>
        <position position="125"/>
    </location>
</feature>
<keyword evidence="2" id="KW-1185">Reference proteome</keyword>
<accession>A0A0C9Y3D9</accession>
<evidence type="ECO:0000313" key="2">
    <source>
        <dbReference type="Proteomes" id="UP000054477"/>
    </source>
</evidence>
<organism evidence="1 2">
    <name type="scientific">Laccaria amethystina LaAM-08-1</name>
    <dbReference type="NCBI Taxonomy" id="1095629"/>
    <lineage>
        <taxon>Eukaryota</taxon>
        <taxon>Fungi</taxon>
        <taxon>Dikarya</taxon>
        <taxon>Basidiomycota</taxon>
        <taxon>Agaricomycotina</taxon>
        <taxon>Agaricomycetes</taxon>
        <taxon>Agaricomycetidae</taxon>
        <taxon>Agaricales</taxon>
        <taxon>Agaricineae</taxon>
        <taxon>Hydnangiaceae</taxon>
        <taxon>Laccaria</taxon>
    </lineage>
</organism>
<dbReference type="AlphaFoldDB" id="A0A0C9Y3D9"/>
<reference evidence="1 2" key="1">
    <citation type="submission" date="2014-04" db="EMBL/GenBank/DDBJ databases">
        <authorList>
            <consortium name="DOE Joint Genome Institute"/>
            <person name="Kuo A."/>
            <person name="Kohler A."/>
            <person name="Nagy L.G."/>
            <person name="Floudas D."/>
            <person name="Copeland A."/>
            <person name="Barry K.W."/>
            <person name="Cichocki N."/>
            <person name="Veneault-Fourrey C."/>
            <person name="LaButti K."/>
            <person name="Lindquist E.A."/>
            <person name="Lipzen A."/>
            <person name="Lundell T."/>
            <person name="Morin E."/>
            <person name="Murat C."/>
            <person name="Sun H."/>
            <person name="Tunlid A."/>
            <person name="Henrissat B."/>
            <person name="Grigoriev I.V."/>
            <person name="Hibbett D.S."/>
            <person name="Martin F."/>
            <person name="Nordberg H.P."/>
            <person name="Cantor M.N."/>
            <person name="Hua S.X."/>
        </authorList>
    </citation>
    <scope>NUCLEOTIDE SEQUENCE [LARGE SCALE GENOMIC DNA]</scope>
    <source>
        <strain evidence="1 2">LaAM-08-1</strain>
    </source>
</reference>
<proteinExistence type="predicted"/>
<reference evidence="2" key="2">
    <citation type="submission" date="2015-01" db="EMBL/GenBank/DDBJ databases">
        <title>Evolutionary Origins and Diversification of the Mycorrhizal Mutualists.</title>
        <authorList>
            <consortium name="DOE Joint Genome Institute"/>
            <consortium name="Mycorrhizal Genomics Consortium"/>
            <person name="Kohler A."/>
            <person name="Kuo A."/>
            <person name="Nagy L.G."/>
            <person name="Floudas D."/>
            <person name="Copeland A."/>
            <person name="Barry K.W."/>
            <person name="Cichocki N."/>
            <person name="Veneault-Fourrey C."/>
            <person name="LaButti K."/>
            <person name="Lindquist E.A."/>
            <person name="Lipzen A."/>
            <person name="Lundell T."/>
            <person name="Morin E."/>
            <person name="Murat C."/>
            <person name="Riley R."/>
            <person name="Ohm R."/>
            <person name="Sun H."/>
            <person name="Tunlid A."/>
            <person name="Henrissat B."/>
            <person name="Grigoriev I.V."/>
            <person name="Hibbett D.S."/>
            <person name="Martin F."/>
        </authorList>
    </citation>
    <scope>NUCLEOTIDE SEQUENCE [LARGE SCALE GENOMIC DNA]</scope>
    <source>
        <strain evidence="2">LaAM-08-1</strain>
    </source>
</reference>
<gene>
    <name evidence="1" type="ORF">K443DRAFT_96542</name>
</gene>
<sequence>MSSASANPPIFPETEKFDGTNFSTFETLITIAASSRGVLGYLQGNIPNPAPYPNSTTLSYTPTMPSVPLPDDPTQWYSTTPSGAEWAMCDAWARALLLYNTKNAVGLGLKLDGTAAEAWKSLTSQ</sequence>
<dbReference type="EMBL" id="KN838590">
    <property type="protein sequence ID" value="KIK02628.1"/>
    <property type="molecule type" value="Genomic_DNA"/>
</dbReference>
<protein>
    <submittedName>
        <fullName evidence="1">Uncharacterized protein</fullName>
    </submittedName>
</protein>
<dbReference type="HOGENOM" id="CLU_135711_0_0_1"/>
<name>A0A0C9Y3D9_9AGAR</name>
<dbReference type="Proteomes" id="UP000054477">
    <property type="component" value="Unassembled WGS sequence"/>
</dbReference>